<sequence>MNFDSVDSNIFFTELEEFDETKKLLTELKTLSKVKLKKIMKISDKLAELNFLRYQKFESLPAKQAILAYDGDVYSNIDKKTFSHEVLRFSQDHVRIVSGFYGLIRPLDKIRAYRLEMSIKLAKNAPKGLDRLWQEKITRKLNNDLKTHENKYLINLASNEYASAIDRKLLEVPMINIHFREFRDGVIKNIALNSKRARGMVVDYIVRNNLDVPEEIKNFNNSCYEFNLKLSNESNYFFVKNYGS</sequence>
<accession>A0ABU5NAX5</accession>
<gene>
    <name evidence="2" type="ORF">Megvenef_00277</name>
</gene>
<keyword evidence="3" id="KW-1185">Reference proteome</keyword>
<dbReference type="Proteomes" id="UP001291687">
    <property type="component" value="Unassembled WGS sequence"/>
</dbReference>
<comment type="similarity">
    <text evidence="1">Belongs to the UPF0246 family.</text>
</comment>
<reference evidence="2 3" key="1">
    <citation type="submission" date="2023-03" db="EMBL/GenBank/DDBJ databases">
        <title>Host association and intracellularity evolved multiple times independently in the Rickettsiales.</title>
        <authorList>
            <person name="Castelli M."/>
            <person name="Nardi T."/>
            <person name="Gammuto L."/>
            <person name="Bellinzona G."/>
            <person name="Sabaneyeva E."/>
            <person name="Potekhin A."/>
            <person name="Serra V."/>
            <person name="Petroni G."/>
            <person name="Sassera D."/>
        </authorList>
    </citation>
    <scope>NUCLEOTIDE SEQUENCE [LARGE SCALE GENOMIC DNA]</scope>
    <source>
        <strain evidence="2 3">Sr 2-6</strain>
    </source>
</reference>
<evidence type="ECO:0000313" key="2">
    <source>
        <dbReference type="EMBL" id="MEA0970318.1"/>
    </source>
</evidence>
<name>A0ABU5NAX5_9RICK</name>
<dbReference type="HAMAP" id="MF_00652">
    <property type="entry name" value="UPF0246"/>
    <property type="match status" value="1"/>
</dbReference>
<dbReference type="PANTHER" id="PTHR30283:SF4">
    <property type="entry name" value="PEROXIDE STRESS RESISTANCE PROTEIN YAAA"/>
    <property type="match status" value="1"/>
</dbReference>
<proteinExistence type="inferred from homology"/>
<comment type="caution">
    <text evidence="2">The sequence shown here is derived from an EMBL/GenBank/DDBJ whole genome shotgun (WGS) entry which is preliminary data.</text>
</comment>
<organism evidence="2 3">
    <name type="scientific">Candidatus Megaera venefica</name>
    <dbReference type="NCBI Taxonomy" id="2055910"/>
    <lineage>
        <taxon>Bacteria</taxon>
        <taxon>Pseudomonadati</taxon>
        <taxon>Pseudomonadota</taxon>
        <taxon>Alphaproteobacteria</taxon>
        <taxon>Rickettsiales</taxon>
        <taxon>Rickettsiaceae</taxon>
        <taxon>Candidatus Megaera</taxon>
    </lineage>
</organism>
<protein>
    <recommendedName>
        <fullName evidence="1">UPF0246 protein Megvenef_00277</fullName>
    </recommendedName>
</protein>
<evidence type="ECO:0000256" key="1">
    <source>
        <dbReference type="HAMAP-Rule" id="MF_00652"/>
    </source>
</evidence>
<evidence type="ECO:0000313" key="3">
    <source>
        <dbReference type="Proteomes" id="UP001291687"/>
    </source>
</evidence>
<dbReference type="EMBL" id="JARJFB010000011">
    <property type="protein sequence ID" value="MEA0970318.1"/>
    <property type="molecule type" value="Genomic_DNA"/>
</dbReference>
<dbReference type="PANTHER" id="PTHR30283">
    <property type="entry name" value="PEROXIDE STRESS RESPONSE PROTEIN YAAA"/>
    <property type="match status" value="1"/>
</dbReference>
<dbReference type="Pfam" id="PF03883">
    <property type="entry name" value="H2O2_YaaD"/>
    <property type="match status" value="1"/>
</dbReference>
<dbReference type="InterPro" id="IPR005583">
    <property type="entry name" value="YaaA"/>
</dbReference>